<dbReference type="AlphaFoldDB" id="A0A9P7ZVI9"/>
<dbReference type="InterPro" id="IPR016181">
    <property type="entry name" value="Acyl_CoA_acyltransferase"/>
</dbReference>
<dbReference type="EMBL" id="MU251242">
    <property type="protein sequence ID" value="KAG9259144.1"/>
    <property type="molecule type" value="Genomic_DNA"/>
</dbReference>
<dbReference type="GeneID" id="70295387"/>
<name>A0A9P7ZVI9_9HYPO</name>
<dbReference type="Pfam" id="PF13527">
    <property type="entry name" value="Acetyltransf_9"/>
    <property type="match status" value="1"/>
</dbReference>
<dbReference type="Gene3D" id="3.40.630.30">
    <property type="match status" value="1"/>
</dbReference>
<dbReference type="Proteomes" id="UP000887229">
    <property type="component" value="Unassembled WGS sequence"/>
</dbReference>
<organism evidence="2 3">
    <name type="scientific">Emericellopsis atlantica</name>
    <dbReference type="NCBI Taxonomy" id="2614577"/>
    <lineage>
        <taxon>Eukaryota</taxon>
        <taxon>Fungi</taxon>
        <taxon>Dikarya</taxon>
        <taxon>Ascomycota</taxon>
        <taxon>Pezizomycotina</taxon>
        <taxon>Sordariomycetes</taxon>
        <taxon>Hypocreomycetidae</taxon>
        <taxon>Hypocreales</taxon>
        <taxon>Bionectriaceae</taxon>
        <taxon>Emericellopsis</taxon>
    </lineage>
</organism>
<evidence type="ECO:0000313" key="3">
    <source>
        <dbReference type="Proteomes" id="UP000887229"/>
    </source>
</evidence>
<accession>A0A9P7ZVI9</accession>
<dbReference type="PANTHER" id="PTHR34815:SF2">
    <property type="entry name" value="N-ACETYLTRANSFERASE DOMAIN-CONTAINING PROTEIN"/>
    <property type="match status" value="1"/>
</dbReference>
<reference evidence="2" key="1">
    <citation type="journal article" date="2021" name="IMA Fungus">
        <title>Genomic characterization of three marine fungi, including Emericellopsis atlantica sp. nov. with signatures of a generalist lifestyle and marine biomass degradation.</title>
        <authorList>
            <person name="Hagestad O.C."/>
            <person name="Hou L."/>
            <person name="Andersen J.H."/>
            <person name="Hansen E.H."/>
            <person name="Altermark B."/>
            <person name="Li C."/>
            <person name="Kuhnert E."/>
            <person name="Cox R.J."/>
            <person name="Crous P.W."/>
            <person name="Spatafora J.W."/>
            <person name="Lail K."/>
            <person name="Amirebrahimi M."/>
            <person name="Lipzen A."/>
            <person name="Pangilinan J."/>
            <person name="Andreopoulos W."/>
            <person name="Hayes R.D."/>
            <person name="Ng V."/>
            <person name="Grigoriev I.V."/>
            <person name="Jackson S.A."/>
            <person name="Sutton T.D.S."/>
            <person name="Dobson A.D.W."/>
            <person name="Rama T."/>
        </authorList>
    </citation>
    <scope>NUCLEOTIDE SEQUENCE</scope>
    <source>
        <strain evidence="2">TS7</strain>
    </source>
</reference>
<gene>
    <name evidence="2" type="ORF">F5Z01DRAFT_669873</name>
</gene>
<comment type="caution">
    <text evidence="2">The sequence shown here is derived from an EMBL/GenBank/DDBJ whole genome shotgun (WGS) entry which is preliminary data.</text>
</comment>
<dbReference type="SUPFAM" id="SSF55729">
    <property type="entry name" value="Acyl-CoA N-acyltransferases (Nat)"/>
    <property type="match status" value="1"/>
</dbReference>
<dbReference type="Pfam" id="PF22998">
    <property type="entry name" value="GNAT_LYC1-like"/>
    <property type="match status" value="1"/>
</dbReference>
<keyword evidence="3" id="KW-1185">Reference proteome</keyword>
<dbReference type="InterPro" id="IPR053013">
    <property type="entry name" value="LAT"/>
</dbReference>
<dbReference type="InterPro" id="IPR055100">
    <property type="entry name" value="GNAT_LYC1-like"/>
</dbReference>
<evidence type="ECO:0000313" key="2">
    <source>
        <dbReference type="EMBL" id="KAG9259144.1"/>
    </source>
</evidence>
<sequence>MSAQNLIITAPTDDERVKTWAGTHQLWGAALTLEDYLERERRQLDIPLARNGGLTNWILTEAASPAGGPRPILSSCETLKKKVLVKGKDGKVTEGTAHGVASVFTQPEHRGKGYASTMMSQLSETLADKEKASEGSAICSVLWSDIGKKFYARSGWQPFDSNHVEFPALQTPATTPENIEILDSLESLAPLVEADEAILRARFDSATQGSKIQVALLPFLDQIHWHLLRERFVSQSLFPERPVSPGHGAIFTSPATAKRVWSLWTRSYSGTVDQPEKNTLYLLRLVVEDGITDAELETALQGITDIARSLAGQWACGKVEMWNPDEKTKAAAQALGGKYISREEGSLPALNWFGKGPAEDLEWIWSEKYAWC</sequence>
<proteinExistence type="predicted"/>
<evidence type="ECO:0000259" key="1">
    <source>
        <dbReference type="Pfam" id="PF22998"/>
    </source>
</evidence>
<feature type="domain" description="LYC1 C-terminal" evidence="1">
    <location>
        <begin position="163"/>
        <end position="372"/>
    </location>
</feature>
<protein>
    <recommendedName>
        <fullName evidence="1">LYC1 C-terminal domain-containing protein</fullName>
    </recommendedName>
</protein>
<dbReference type="RefSeq" id="XP_046123068.1">
    <property type="nucleotide sequence ID" value="XM_046264484.1"/>
</dbReference>
<dbReference type="PANTHER" id="PTHR34815">
    <property type="entry name" value="LYSINE ACETYLTRANSFERASE"/>
    <property type="match status" value="1"/>
</dbReference>
<dbReference type="OrthoDB" id="2020070at2759"/>